<dbReference type="AlphaFoldDB" id="A0A1C9W7S5"/>
<dbReference type="PANTHER" id="PTHR39181:SF1">
    <property type="entry name" value="TYROSINE-PROTEIN PHOSPHATASE YWQE"/>
    <property type="match status" value="1"/>
</dbReference>
<organism evidence="5 6">
    <name type="scientific">Microbulbifer aggregans</name>
    <dbReference type="NCBI Taxonomy" id="1769779"/>
    <lineage>
        <taxon>Bacteria</taxon>
        <taxon>Pseudomonadati</taxon>
        <taxon>Pseudomonadota</taxon>
        <taxon>Gammaproteobacteria</taxon>
        <taxon>Cellvibrionales</taxon>
        <taxon>Microbulbiferaceae</taxon>
        <taxon>Microbulbifer</taxon>
    </lineage>
</organism>
<dbReference type="PATRIC" id="fig|1769779.3.peg.1779"/>
<evidence type="ECO:0000256" key="2">
    <source>
        <dbReference type="ARBA" id="ARBA00013064"/>
    </source>
</evidence>
<dbReference type="Pfam" id="PF19567">
    <property type="entry name" value="CpsB_CapC"/>
    <property type="match status" value="1"/>
</dbReference>
<dbReference type="GO" id="GO:0030145">
    <property type="term" value="F:manganese ion binding"/>
    <property type="evidence" value="ECO:0007669"/>
    <property type="project" value="InterPro"/>
</dbReference>
<dbReference type="InterPro" id="IPR016195">
    <property type="entry name" value="Pol/histidinol_Pase-like"/>
</dbReference>
<dbReference type="PIRSF" id="PIRSF016557">
    <property type="entry name" value="Caps_synth_CpsB"/>
    <property type="match status" value="1"/>
</dbReference>
<dbReference type="InterPro" id="IPR016667">
    <property type="entry name" value="Caps_polysacc_synth_CpsB/CapC"/>
</dbReference>
<evidence type="ECO:0000313" key="6">
    <source>
        <dbReference type="Proteomes" id="UP000095672"/>
    </source>
</evidence>
<evidence type="ECO:0000256" key="3">
    <source>
        <dbReference type="ARBA" id="ARBA00022801"/>
    </source>
</evidence>
<name>A0A1C9W7S5_9GAMM</name>
<accession>A0A1C9W7S5</accession>
<evidence type="ECO:0000256" key="1">
    <source>
        <dbReference type="ARBA" id="ARBA00005750"/>
    </source>
</evidence>
<dbReference type="STRING" id="1769779.AUP74_01778"/>
<dbReference type="EC" id="3.1.3.48" evidence="2"/>
<dbReference type="EMBL" id="CP014143">
    <property type="protein sequence ID" value="AOS97209.1"/>
    <property type="molecule type" value="Genomic_DNA"/>
</dbReference>
<sequence>MIDLHCHLLPGIDDGARDLDQALQLARMAVEDGITHCVATPHIHPGRWNNTRASIADVFHAFRDSLAQEGIPLQLGMAAEIRFSDEILTMVASKQVPFLGKWEGEPVLLLELPHSHIPAGAEQLIRWLQKQGVRPMIAHPERNKDILRDFSKVLPLVRQGCLLQVTAGAVAGDFGEGPQLRAQELLSEDMVTILATDAHHEERRPPVLARGRMAAEAVVGESRSWDLVRNNPGRIAASHFSLESVESGNGD</sequence>
<gene>
    <name evidence="5" type="primary">ywqE_2</name>
    <name evidence="5" type="ORF">AUP74_01778</name>
</gene>
<keyword evidence="3 5" id="KW-0378">Hydrolase</keyword>
<keyword evidence="6" id="KW-1185">Reference proteome</keyword>
<dbReference type="PANTHER" id="PTHR39181">
    <property type="entry name" value="TYROSINE-PROTEIN PHOSPHATASE YWQE"/>
    <property type="match status" value="1"/>
</dbReference>
<reference evidence="6" key="1">
    <citation type="submission" date="2016-01" db="EMBL/GenBank/DDBJ databases">
        <title>Complete genome sequence of Microbulbifer sp. CCB-MM1, a halophile isolated from Matang Mangrove Forest, Perak.</title>
        <authorList>
            <person name="Moh T.H."/>
            <person name="Dinesh B."/>
            <person name="Lau N.-S."/>
            <person name="Go F."/>
            <person name="Alexander Chong S.-C."/>
        </authorList>
    </citation>
    <scope>NUCLEOTIDE SEQUENCE [LARGE SCALE GENOMIC DNA]</scope>
    <source>
        <strain evidence="6">CCB-MM1</strain>
    </source>
</reference>
<dbReference type="Gene3D" id="3.20.20.140">
    <property type="entry name" value="Metal-dependent hydrolases"/>
    <property type="match status" value="1"/>
</dbReference>
<dbReference type="GO" id="GO:0004725">
    <property type="term" value="F:protein tyrosine phosphatase activity"/>
    <property type="evidence" value="ECO:0007669"/>
    <property type="project" value="UniProtKB-EC"/>
</dbReference>
<protein>
    <recommendedName>
        <fullName evidence="2">protein-tyrosine-phosphatase</fullName>
        <ecNumber evidence="2">3.1.3.48</ecNumber>
    </recommendedName>
</protein>
<dbReference type="KEGG" id="micc:AUP74_01778"/>
<evidence type="ECO:0000313" key="5">
    <source>
        <dbReference type="EMBL" id="AOS97209.1"/>
    </source>
</evidence>
<dbReference type="Proteomes" id="UP000095672">
    <property type="component" value="Chromosome"/>
</dbReference>
<comment type="similarity">
    <text evidence="1">Belongs to the metallo-dependent hydrolases superfamily. CpsB/CapC family.</text>
</comment>
<dbReference type="RefSeq" id="WP_069947247.1">
    <property type="nucleotide sequence ID" value="NZ_CP014143.1"/>
</dbReference>
<comment type="catalytic activity">
    <reaction evidence="4">
        <text>O-phospho-L-tyrosyl-[protein] + H2O = L-tyrosyl-[protein] + phosphate</text>
        <dbReference type="Rhea" id="RHEA:10684"/>
        <dbReference type="Rhea" id="RHEA-COMP:10136"/>
        <dbReference type="Rhea" id="RHEA-COMP:20101"/>
        <dbReference type="ChEBI" id="CHEBI:15377"/>
        <dbReference type="ChEBI" id="CHEBI:43474"/>
        <dbReference type="ChEBI" id="CHEBI:46858"/>
        <dbReference type="ChEBI" id="CHEBI:61978"/>
        <dbReference type="EC" id="3.1.3.48"/>
    </reaction>
</comment>
<dbReference type="SUPFAM" id="SSF89550">
    <property type="entry name" value="PHP domain-like"/>
    <property type="match status" value="1"/>
</dbReference>
<evidence type="ECO:0000256" key="4">
    <source>
        <dbReference type="ARBA" id="ARBA00051722"/>
    </source>
</evidence>
<dbReference type="OrthoDB" id="9788539at2"/>
<proteinExistence type="inferred from homology"/>